<evidence type="ECO:0000256" key="3">
    <source>
        <dbReference type="ARBA" id="ARBA00022857"/>
    </source>
</evidence>
<dbReference type="GO" id="GO:0006729">
    <property type="term" value="P:tetrahydrobiopterin biosynthetic process"/>
    <property type="evidence" value="ECO:0007669"/>
    <property type="project" value="TreeGrafter"/>
</dbReference>
<dbReference type="InterPro" id="IPR036291">
    <property type="entry name" value="NAD(P)-bd_dom_sf"/>
</dbReference>
<dbReference type="Pfam" id="PF00106">
    <property type="entry name" value="adh_short"/>
    <property type="match status" value="1"/>
</dbReference>
<proteinExistence type="inferred from homology"/>
<dbReference type="PROSITE" id="PS00061">
    <property type="entry name" value="ADH_SHORT"/>
    <property type="match status" value="1"/>
</dbReference>
<name>A0A016XKQ4_9BURK</name>
<dbReference type="InterPro" id="IPR002347">
    <property type="entry name" value="SDR_fam"/>
</dbReference>
<accession>A0A016XKQ4</accession>
<keyword evidence="4" id="KW-0560">Oxidoreductase</keyword>
<dbReference type="EMBL" id="JEMG01000001">
    <property type="protein sequence ID" value="EYC52127.1"/>
    <property type="molecule type" value="Genomic_DNA"/>
</dbReference>
<evidence type="ECO:0000256" key="2">
    <source>
        <dbReference type="ARBA" id="ARBA00022490"/>
    </source>
</evidence>
<dbReference type="RefSeq" id="WP_035611800.1">
    <property type="nucleotide sequence ID" value="NZ_JEMG01000001.1"/>
</dbReference>
<comment type="similarity">
    <text evidence="5">Belongs to the short-chain dehydrogenases/reductases (SDR) family.</text>
</comment>
<sequence>MHKMDLIVLTGATRGLGLAMAGQLIAQYDPGHPDQRHLHLLCISRGVNDALADQAQQVRKTGFTLMQWPLDLSRSVEAGNALARWLREQDGGSYASATLINNAGVIPGIAPLSTLTPEEISQALRVDLEAPMALSAAFLGATERWAEVHGTRRKILNVSSGLGRRPMASQAVYCAAKAGMDHYTRCVALEEARKPHGAKVCALAPGVIDTEMQAQLRGADAATFPDRERFNLLQSTGLLDSPAAAARKLLAWLDRPDFGHEVVADVRDD</sequence>
<reference evidence="6 7" key="1">
    <citation type="submission" date="2014-02" db="EMBL/GenBank/DDBJ databases">
        <title>Draft Genome of Hylemonella gracilis isolated from the Niagara River.</title>
        <authorList>
            <person name="Pawlowski D.R."/>
            <person name="Koudelka G.B."/>
        </authorList>
    </citation>
    <scope>NUCLEOTIDE SEQUENCE [LARGE SCALE GENOMIC DNA]</scope>
    <source>
        <strain evidence="6 7">Niagara R</strain>
    </source>
</reference>
<comment type="caution">
    <text evidence="6">The sequence shown here is derived from an EMBL/GenBank/DDBJ whole genome shotgun (WGS) entry which is preliminary data.</text>
</comment>
<protein>
    <submittedName>
        <fullName evidence="6">Short-chain dehydrogenase</fullName>
    </submittedName>
</protein>
<dbReference type="Proteomes" id="UP000023268">
    <property type="component" value="Unassembled WGS sequence"/>
</dbReference>
<dbReference type="SUPFAM" id="SSF51735">
    <property type="entry name" value="NAD(P)-binding Rossmann-fold domains"/>
    <property type="match status" value="1"/>
</dbReference>
<dbReference type="PANTHER" id="PTHR44085">
    <property type="entry name" value="SEPIAPTERIN REDUCTASE"/>
    <property type="match status" value="1"/>
</dbReference>
<dbReference type="OrthoDB" id="9794387at2"/>
<dbReference type="GO" id="GO:0005737">
    <property type="term" value="C:cytoplasm"/>
    <property type="evidence" value="ECO:0007669"/>
    <property type="project" value="UniProtKB-SubCell"/>
</dbReference>
<comment type="subcellular location">
    <subcellularLocation>
        <location evidence="1">Cytoplasm</location>
    </subcellularLocation>
</comment>
<dbReference type="AlphaFoldDB" id="A0A016XKQ4"/>
<dbReference type="InterPro" id="IPR020904">
    <property type="entry name" value="Sc_DH/Rdtase_CS"/>
</dbReference>
<dbReference type="eggNOG" id="COG1028">
    <property type="taxonomic scope" value="Bacteria"/>
</dbReference>
<evidence type="ECO:0000256" key="5">
    <source>
        <dbReference type="RuleBase" id="RU000363"/>
    </source>
</evidence>
<dbReference type="GO" id="GO:0004757">
    <property type="term" value="F:sepiapterin reductase (NADP+) activity"/>
    <property type="evidence" value="ECO:0007669"/>
    <property type="project" value="TreeGrafter"/>
</dbReference>
<evidence type="ECO:0000256" key="1">
    <source>
        <dbReference type="ARBA" id="ARBA00004496"/>
    </source>
</evidence>
<dbReference type="Gene3D" id="3.40.50.720">
    <property type="entry name" value="NAD(P)-binding Rossmann-like Domain"/>
    <property type="match status" value="1"/>
</dbReference>
<gene>
    <name evidence="6" type="ORF">AZ34_14350</name>
</gene>
<dbReference type="PRINTS" id="PR00081">
    <property type="entry name" value="GDHRDH"/>
</dbReference>
<dbReference type="STRING" id="1458275.AZ34_14350"/>
<keyword evidence="2" id="KW-0963">Cytoplasm</keyword>
<dbReference type="PRINTS" id="PR00080">
    <property type="entry name" value="SDRFAMILY"/>
</dbReference>
<organism evidence="6 7">
    <name type="scientific">Hylemonella gracilis str. Niagara R</name>
    <dbReference type="NCBI Taxonomy" id="1458275"/>
    <lineage>
        <taxon>Bacteria</taxon>
        <taxon>Pseudomonadati</taxon>
        <taxon>Pseudomonadota</taxon>
        <taxon>Betaproteobacteria</taxon>
        <taxon>Burkholderiales</taxon>
        <taxon>Comamonadaceae</taxon>
        <taxon>Hylemonella</taxon>
    </lineage>
</organism>
<dbReference type="PANTHER" id="PTHR44085:SF2">
    <property type="entry name" value="SEPIAPTERIN REDUCTASE"/>
    <property type="match status" value="1"/>
</dbReference>
<evidence type="ECO:0000256" key="4">
    <source>
        <dbReference type="ARBA" id="ARBA00023002"/>
    </source>
</evidence>
<evidence type="ECO:0000313" key="7">
    <source>
        <dbReference type="Proteomes" id="UP000023268"/>
    </source>
</evidence>
<evidence type="ECO:0000313" key="6">
    <source>
        <dbReference type="EMBL" id="EYC52127.1"/>
    </source>
</evidence>
<dbReference type="InterPro" id="IPR051721">
    <property type="entry name" value="Biopterin_syn/organic_redct"/>
</dbReference>
<keyword evidence="3" id="KW-0521">NADP</keyword>